<protein>
    <submittedName>
        <fullName evidence="1">DUF177 domain-containing protein</fullName>
    </submittedName>
</protein>
<organism evidence="1 2">
    <name type="scientific">Chelativorans intermedius</name>
    <dbReference type="NCBI Taxonomy" id="515947"/>
    <lineage>
        <taxon>Bacteria</taxon>
        <taxon>Pseudomonadati</taxon>
        <taxon>Pseudomonadota</taxon>
        <taxon>Alphaproteobacteria</taxon>
        <taxon>Hyphomicrobiales</taxon>
        <taxon>Phyllobacteriaceae</taxon>
        <taxon>Chelativorans</taxon>
    </lineage>
</organism>
<comment type="caution">
    <text evidence="1">The sequence shown here is derived from an EMBL/GenBank/DDBJ whole genome shotgun (WGS) entry which is preliminary data.</text>
</comment>
<dbReference type="EMBL" id="JBHLXD010000005">
    <property type="protein sequence ID" value="MFC0207704.1"/>
    <property type="molecule type" value="Genomic_DNA"/>
</dbReference>
<dbReference type="Proteomes" id="UP001589755">
    <property type="component" value="Unassembled WGS sequence"/>
</dbReference>
<sequence>MTDPHAERSPVSRSLEVARLPAKGETVTIEADAAQRAALADAHGLLSVERFSAELIARPWKRGGVRVTGHLAAEITQACVVTLEPLAARVEEEIAALFVPEDSRLSRPTAQSGEMVVEAEGEDVPETFTGGRIDLGALAEEFFALGIDPYPRKEAARLEIPAGGEDGGGEAGPLFAQLRKLREKG</sequence>
<proteinExistence type="predicted"/>
<gene>
    <name evidence="1" type="ORF">ACFFJ2_04730</name>
</gene>
<keyword evidence="2" id="KW-1185">Reference proteome</keyword>
<name>A0ABV6D4X2_9HYPH</name>
<reference evidence="1 2" key="1">
    <citation type="submission" date="2024-09" db="EMBL/GenBank/DDBJ databases">
        <authorList>
            <person name="Sun Q."/>
            <person name="Mori K."/>
        </authorList>
    </citation>
    <scope>NUCLEOTIDE SEQUENCE [LARGE SCALE GENOMIC DNA]</scope>
    <source>
        <strain evidence="1 2">CCM 8543</strain>
    </source>
</reference>
<dbReference type="InterPro" id="IPR003772">
    <property type="entry name" value="YceD"/>
</dbReference>
<dbReference type="Pfam" id="PF02620">
    <property type="entry name" value="YceD"/>
    <property type="match status" value="1"/>
</dbReference>
<dbReference type="RefSeq" id="WP_261520919.1">
    <property type="nucleotide sequence ID" value="NZ_JAODNW010000014.1"/>
</dbReference>
<accession>A0ABV6D4X2</accession>
<evidence type="ECO:0000313" key="2">
    <source>
        <dbReference type="Proteomes" id="UP001589755"/>
    </source>
</evidence>
<evidence type="ECO:0000313" key="1">
    <source>
        <dbReference type="EMBL" id="MFC0207704.1"/>
    </source>
</evidence>